<sequence>MATETVEILIDGGKATPGPPLGPAIGPLGINMMQVVEQINQKTADFEGMKVPVKIIVDTSTKEFEVTVGTPPTTALIMDELKIEKGSQDPGMDKVADLKIEQALKVARMKFDALLSADYKHATKEVVGTCVSMGITVEGKDPREVQKEISQGIYDEQLVEKT</sequence>
<dbReference type="PROSITE" id="PS00359">
    <property type="entry name" value="RIBOSOMAL_L11"/>
    <property type="match status" value="1"/>
</dbReference>
<dbReference type="EMBL" id="DUHE01000097">
    <property type="protein sequence ID" value="HII83881.1"/>
    <property type="molecule type" value="Genomic_DNA"/>
</dbReference>
<protein>
    <recommendedName>
        <fullName evidence="6">Large ribosomal subunit protein uL11</fullName>
    </recommendedName>
</protein>
<dbReference type="PANTHER" id="PTHR11661">
    <property type="entry name" value="60S RIBOSOMAL PROTEIN L12"/>
    <property type="match status" value="1"/>
</dbReference>
<dbReference type="SMART" id="SM00649">
    <property type="entry name" value="RL11"/>
    <property type="match status" value="1"/>
</dbReference>
<dbReference type="OrthoDB" id="8842at2157"/>
<dbReference type="InterPro" id="IPR036796">
    <property type="entry name" value="Ribosomal_uL11_N_sf"/>
</dbReference>
<dbReference type="Pfam" id="PF03946">
    <property type="entry name" value="Ribosomal_L11_N"/>
    <property type="match status" value="1"/>
</dbReference>
<proteinExistence type="inferred from homology"/>
<dbReference type="PANTHER" id="PTHR11661:SF1">
    <property type="entry name" value="LARGE RIBOSOMAL SUBUNIT PROTEIN UL11M"/>
    <property type="match status" value="1"/>
</dbReference>
<name>A0A2H4V9G9_9EURY</name>
<evidence type="ECO:0000313" key="13">
    <source>
        <dbReference type="Proteomes" id="UP000586031"/>
    </source>
</evidence>
<accession>A0A2H4V9G9</accession>
<dbReference type="InterPro" id="IPR036769">
    <property type="entry name" value="Ribosomal_uL11_C_sf"/>
</dbReference>
<evidence type="ECO:0000256" key="2">
    <source>
        <dbReference type="ARBA" id="ARBA00022730"/>
    </source>
</evidence>
<dbReference type="InterPro" id="IPR000911">
    <property type="entry name" value="Ribosomal_uL11"/>
</dbReference>
<evidence type="ECO:0000313" key="11">
    <source>
        <dbReference type="EMBL" id="HII83881.1"/>
    </source>
</evidence>
<dbReference type="Gene3D" id="1.10.10.250">
    <property type="entry name" value="Ribosomal protein L11, C-terminal domain"/>
    <property type="match status" value="1"/>
</dbReference>
<gene>
    <name evidence="6" type="primary">rpl11</name>
    <name evidence="10" type="ORF">BK007_01055</name>
    <name evidence="11" type="ORF">HA271_03355</name>
</gene>
<organism evidence="10 12">
    <name type="scientific">Methanobacterium subterraneum</name>
    <dbReference type="NCBI Taxonomy" id="59277"/>
    <lineage>
        <taxon>Archaea</taxon>
        <taxon>Methanobacteriati</taxon>
        <taxon>Methanobacteriota</taxon>
        <taxon>Methanomada group</taxon>
        <taxon>Methanobacteria</taxon>
        <taxon>Methanobacteriales</taxon>
        <taxon>Methanobacteriaceae</taxon>
        <taxon>Methanobacterium</taxon>
    </lineage>
</organism>
<keyword evidence="2 6" id="KW-0699">rRNA-binding</keyword>
<dbReference type="GO" id="GO:0070180">
    <property type="term" value="F:large ribosomal subunit rRNA binding"/>
    <property type="evidence" value="ECO:0007669"/>
    <property type="project" value="UniProtKB-UniRule"/>
</dbReference>
<dbReference type="Gene3D" id="3.30.1550.10">
    <property type="entry name" value="Ribosomal protein L11/L12, N-terminal domain"/>
    <property type="match status" value="1"/>
</dbReference>
<evidence type="ECO:0000256" key="4">
    <source>
        <dbReference type="ARBA" id="ARBA00022980"/>
    </source>
</evidence>
<dbReference type="Proteomes" id="UP000232806">
    <property type="component" value="Chromosome"/>
</dbReference>
<dbReference type="GO" id="GO:0015934">
    <property type="term" value="C:large ribosomal subunit"/>
    <property type="evidence" value="ECO:0007669"/>
    <property type="project" value="TreeGrafter"/>
</dbReference>
<evidence type="ECO:0000313" key="10">
    <source>
        <dbReference type="EMBL" id="AUB54745.1"/>
    </source>
</evidence>
<evidence type="ECO:0000256" key="7">
    <source>
        <dbReference type="RuleBase" id="RU003978"/>
    </source>
</evidence>
<evidence type="ECO:0000256" key="1">
    <source>
        <dbReference type="ARBA" id="ARBA00010537"/>
    </source>
</evidence>
<dbReference type="RefSeq" id="WP_100904720.1">
    <property type="nucleotide sequence ID" value="NZ_CP017766.1"/>
</dbReference>
<keyword evidence="5 6" id="KW-0687">Ribonucleoprotein</keyword>
<dbReference type="InterPro" id="IPR020785">
    <property type="entry name" value="Ribosomal_uL11_CS"/>
</dbReference>
<evidence type="ECO:0000259" key="8">
    <source>
        <dbReference type="Pfam" id="PF00298"/>
    </source>
</evidence>
<dbReference type="GO" id="GO:0003735">
    <property type="term" value="F:structural constituent of ribosome"/>
    <property type="evidence" value="ECO:0007669"/>
    <property type="project" value="InterPro"/>
</dbReference>
<evidence type="ECO:0000259" key="9">
    <source>
        <dbReference type="Pfam" id="PF03946"/>
    </source>
</evidence>
<dbReference type="AlphaFoldDB" id="A0A2H4V9G9"/>
<dbReference type="EMBL" id="CP017766">
    <property type="protein sequence ID" value="AUB54745.1"/>
    <property type="molecule type" value="Genomic_DNA"/>
</dbReference>
<comment type="subunit">
    <text evidence="6">Part of the ribosomal stalk of the 50S ribosomal subunit. Interacts with L10 and the large rRNA to form the base of the stalk. L10 forms an elongated spine to which L12 dimers bind in a sequential fashion forming a multimeric L10(L12)X complex.</text>
</comment>
<dbReference type="SUPFAM" id="SSF54747">
    <property type="entry name" value="Ribosomal L11/L12e N-terminal domain"/>
    <property type="match status" value="1"/>
</dbReference>
<dbReference type="InterPro" id="IPR020783">
    <property type="entry name" value="Ribosomal_uL11_C"/>
</dbReference>
<keyword evidence="4 6" id="KW-0689">Ribosomal protein</keyword>
<dbReference type="CDD" id="cd00349">
    <property type="entry name" value="Ribosomal_L11"/>
    <property type="match status" value="1"/>
</dbReference>
<keyword evidence="3 6" id="KW-0694">RNA-binding</keyword>
<dbReference type="HAMAP" id="MF_00736">
    <property type="entry name" value="Ribosomal_uL11"/>
    <property type="match status" value="1"/>
</dbReference>
<evidence type="ECO:0000256" key="5">
    <source>
        <dbReference type="ARBA" id="ARBA00023274"/>
    </source>
</evidence>
<feature type="domain" description="Large ribosomal subunit protein uL11 C-terminal" evidence="8">
    <location>
        <begin position="70"/>
        <end position="137"/>
    </location>
</feature>
<dbReference type="NCBIfam" id="NF002232">
    <property type="entry name" value="PRK01143.1"/>
    <property type="match status" value="1"/>
</dbReference>
<dbReference type="Pfam" id="PF00298">
    <property type="entry name" value="Ribosomal_L11"/>
    <property type="match status" value="1"/>
</dbReference>
<evidence type="ECO:0000313" key="12">
    <source>
        <dbReference type="Proteomes" id="UP000232806"/>
    </source>
</evidence>
<feature type="domain" description="Large ribosomal subunit protein uL11 N-terminal" evidence="9">
    <location>
        <begin position="6"/>
        <end position="64"/>
    </location>
</feature>
<evidence type="ECO:0000256" key="6">
    <source>
        <dbReference type="HAMAP-Rule" id="MF_00736"/>
    </source>
</evidence>
<dbReference type="SUPFAM" id="SSF46906">
    <property type="entry name" value="Ribosomal protein L11, C-terminal domain"/>
    <property type="match status" value="1"/>
</dbReference>
<evidence type="ECO:0000256" key="3">
    <source>
        <dbReference type="ARBA" id="ARBA00022884"/>
    </source>
</evidence>
<dbReference type="InterPro" id="IPR020784">
    <property type="entry name" value="Ribosomal_uL11_N"/>
</dbReference>
<dbReference type="GeneID" id="35120132"/>
<comment type="similarity">
    <text evidence="1 6 7">Belongs to the universal ribosomal protein uL11 family.</text>
</comment>
<dbReference type="Proteomes" id="UP000586031">
    <property type="component" value="Unassembled WGS sequence"/>
</dbReference>
<reference evidence="10 12" key="1">
    <citation type="submission" date="2016-10" db="EMBL/GenBank/DDBJ databases">
        <title>Comparative genomics between deep and shallow subseafloor isolates.</title>
        <authorList>
            <person name="Ishii S."/>
            <person name="Miller J.R."/>
            <person name="Sutton G."/>
            <person name="Suzuki S."/>
            <person name="Methe B."/>
            <person name="Inagaki F."/>
            <person name="Imachi H."/>
        </authorList>
    </citation>
    <scope>NUCLEOTIDE SEQUENCE [LARGE SCALE GENOMIC DNA]</scope>
    <source>
        <strain evidence="10 12">MO-MB1</strain>
    </source>
</reference>
<reference evidence="13" key="2">
    <citation type="journal article" date="2020" name="bioRxiv">
        <title>A rank-normalized archaeal taxonomy based on genome phylogeny resolves widespread incomplete and uneven classifications.</title>
        <authorList>
            <person name="Rinke C."/>
            <person name="Chuvochina M."/>
            <person name="Mussig A.J."/>
            <person name="Chaumeil P.-A."/>
            <person name="Waite D.W."/>
            <person name="Whitman W.B."/>
            <person name="Parks D.H."/>
            <person name="Hugenholtz P."/>
        </authorList>
    </citation>
    <scope>NUCLEOTIDE SEQUENCE [LARGE SCALE GENOMIC DNA]</scope>
</reference>
<comment type="function">
    <text evidence="6">Forms part of the ribosomal stalk which helps the ribosome interact with GTP-bound translation factors.</text>
</comment>
<dbReference type="GO" id="GO:0006412">
    <property type="term" value="P:translation"/>
    <property type="evidence" value="ECO:0007669"/>
    <property type="project" value="UniProtKB-UniRule"/>
</dbReference>
<dbReference type="FunFam" id="3.30.1550.10:FF:000007">
    <property type="entry name" value="50S ribosomal protein L11"/>
    <property type="match status" value="1"/>
</dbReference>